<name>A0A9W6LUA2_9HYPH</name>
<dbReference type="InterPro" id="IPR008557">
    <property type="entry name" value="PhoX"/>
</dbReference>
<dbReference type="AlphaFoldDB" id="A0A9W6LUA2"/>
<proteinExistence type="predicted"/>
<dbReference type="EMBL" id="BSEC01000003">
    <property type="protein sequence ID" value="GLI95347.1"/>
    <property type="molecule type" value="Genomic_DNA"/>
</dbReference>
<dbReference type="Pfam" id="PF05787">
    <property type="entry name" value="PhoX"/>
    <property type="match status" value="1"/>
</dbReference>
<accession>A0A9W6LUA2</accession>
<sequence length="756" mass="81435">MKGMSHPRNDIALSPAGSNHICDIIERVNVDRRALLRSAVSSAALASVGGLTLGGLLSTVHAAPIPAGFDFPGIGFESIPAETRARNVAVHGGSDTAVLDRVSVPAGYKAELFVAWGDPIMPAAAPFIGDASETAAQQARQFGMHNDGMHFFPLPENGGRLSSERGVLCVNNEYTHEDILTPNGQELGANYTIHKTRKSQNAHGVSILEARRMGGKWTVVKNSPYGRRITANTPCRISGPAAGHALMRAKAYDISDTATTPTGGVTDGRSCFGTVNNCAHGITPWGTYLTCEENWNGNFSSDLPVDQSINTEIGKLNRRYGVSSGGFGVYNWHKNDERFDPAKNPNEPHLFGWVVEVDPFAPDSKPIKRTALGRFKHESAQYVVDAANNVAFYMGDDERNEYIYKFVCARKFNPGNQAANRDLLDSGTLYVARFDANLQGRWIALAPGTIGLDGKALRDNPNFSGADDAEVLAKILIKTRLAADAVGATQMDRPEWTGARPRIFGHDEIEIYCTLTNNNRRSGGDTSFPLQTSSNSPDGSTLAGSARPPFDAANPRPDNDFGHIIRWRENGKRVTATTFSWNIFVQCGDSRTTKTLAATYVPNLDFGTGTANYVGNVVDVPAGSADFGAPDGLWFDYFGRLWVQTDQVGDGSGDFINIGANCMVCADPNTGKVRRFLTGPNRCEVTGVTMTPDGKTMFVGVQHPGEDSSAANPTQFSNWPQNQWAVESDGVTPLPKGRPRSAVVVITKNDDGIIGS</sequence>
<dbReference type="RefSeq" id="WP_281806128.1">
    <property type="nucleotide sequence ID" value="NZ_BSEC01000003.1"/>
</dbReference>
<dbReference type="SUPFAM" id="SSF63829">
    <property type="entry name" value="Calcium-dependent phosphotriesterase"/>
    <property type="match status" value="1"/>
</dbReference>
<organism evidence="2 3">
    <name type="scientific">Methylocystis echinoides</name>
    <dbReference type="NCBI Taxonomy" id="29468"/>
    <lineage>
        <taxon>Bacteria</taxon>
        <taxon>Pseudomonadati</taxon>
        <taxon>Pseudomonadota</taxon>
        <taxon>Alphaproteobacteria</taxon>
        <taxon>Hyphomicrobiales</taxon>
        <taxon>Methylocystaceae</taxon>
        <taxon>Methylocystis</taxon>
    </lineage>
</organism>
<dbReference type="Proteomes" id="UP001144323">
    <property type="component" value="Unassembled WGS sequence"/>
</dbReference>
<dbReference type="PANTHER" id="PTHR35399:SF2">
    <property type="entry name" value="DUF839 DOMAIN-CONTAINING PROTEIN"/>
    <property type="match status" value="1"/>
</dbReference>
<protein>
    <submittedName>
        <fullName evidence="2">Tat pathway signal protein</fullName>
    </submittedName>
</protein>
<comment type="caution">
    <text evidence="2">The sequence shown here is derived from an EMBL/GenBank/DDBJ whole genome shotgun (WGS) entry which is preliminary data.</text>
</comment>
<feature type="compositionally biased region" description="Polar residues" evidence="1">
    <location>
        <begin position="522"/>
        <end position="543"/>
    </location>
</feature>
<gene>
    <name evidence="2" type="ORF">LMG27198_43390</name>
</gene>
<feature type="region of interest" description="Disordered" evidence="1">
    <location>
        <begin position="522"/>
        <end position="557"/>
    </location>
</feature>
<dbReference type="InterPro" id="IPR006311">
    <property type="entry name" value="TAT_signal"/>
</dbReference>
<evidence type="ECO:0000313" key="2">
    <source>
        <dbReference type="EMBL" id="GLI95347.1"/>
    </source>
</evidence>
<dbReference type="PANTHER" id="PTHR35399">
    <property type="entry name" value="SLR8030 PROTEIN"/>
    <property type="match status" value="1"/>
</dbReference>
<evidence type="ECO:0000256" key="1">
    <source>
        <dbReference type="SAM" id="MobiDB-lite"/>
    </source>
</evidence>
<evidence type="ECO:0000313" key="3">
    <source>
        <dbReference type="Proteomes" id="UP001144323"/>
    </source>
</evidence>
<reference evidence="2" key="1">
    <citation type="journal article" date="2023" name="Int. J. Syst. Evol. Microbiol.">
        <title>Methylocystis iwaonis sp. nov., a type II methane-oxidizing bacterium from surface soil of a rice paddy field in Japan, and emended description of the genus Methylocystis (ex Whittenbury et al. 1970) Bowman et al. 1993.</title>
        <authorList>
            <person name="Kaise H."/>
            <person name="Sawadogo J.B."/>
            <person name="Alam M.S."/>
            <person name="Ueno C."/>
            <person name="Dianou D."/>
            <person name="Shinjo R."/>
            <person name="Asakawa S."/>
        </authorList>
    </citation>
    <scope>NUCLEOTIDE SEQUENCE</scope>
    <source>
        <strain evidence="2">LMG27198</strain>
    </source>
</reference>
<dbReference type="PROSITE" id="PS51318">
    <property type="entry name" value="TAT"/>
    <property type="match status" value="1"/>
</dbReference>
<keyword evidence="3" id="KW-1185">Reference proteome</keyword>